<dbReference type="GO" id="GO:0005886">
    <property type="term" value="C:plasma membrane"/>
    <property type="evidence" value="ECO:0007669"/>
    <property type="project" value="UniProtKB-SubCell"/>
</dbReference>
<comment type="catalytic activity">
    <reaction evidence="14">
        <text>glutathione(out) + ATP + H2O = glutathione(in) + ADP + phosphate + H(+)</text>
        <dbReference type="Rhea" id="RHEA:29791"/>
        <dbReference type="ChEBI" id="CHEBI:15377"/>
        <dbReference type="ChEBI" id="CHEBI:15378"/>
        <dbReference type="ChEBI" id="CHEBI:30616"/>
        <dbReference type="ChEBI" id="CHEBI:43474"/>
        <dbReference type="ChEBI" id="CHEBI:57925"/>
        <dbReference type="ChEBI" id="CHEBI:456216"/>
        <dbReference type="EC" id="7.4.2.10"/>
    </reaction>
</comment>
<dbReference type="Gene3D" id="3.40.50.300">
    <property type="entry name" value="P-loop containing nucleotide triphosphate hydrolases"/>
    <property type="match status" value="2"/>
</dbReference>
<dbReference type="GO" id="GO:0055085">
    <property type="term" value="P:transmembrane transport"/>
    <property type="evidence" value="ECO:0007669"/>
    <property type="project" value="UniProtKB-ARBA"/>
</dbReference>
<evidence type="ECO:0000256" key="10">
    <source>
        <dbReference type="ARBA" id="ARBA00037530"/>
    </source>
</evidence>
<evidence type="ECO:0000256" key="12">
    <source>
        <dbReference type="ARBA" id="ARBA00039050"/>
    </source>
</evidence>
<evidence type="ECO:0000256" key="3">
    <source>
        <dbReference type="ARBA" id="ARBA00022448"/>
    </source>
</evidence>
<evidence type="ECO:0000256" key="14">
    <source>
        <dbReference type="ARBA" id="ARBA00047640"/>
    </source>
</evidence>
<dbReference type="Pfam" id="PF00005">
    <property type="entry name" value="ABC_tran"/>
    <property type="match status" value="2"/>
</dbReference>
<dbReference type="InterPro" id="IPR003439">
    <property type="entry name" value="ABC_transporter-like_ATP-bd"/>
</dbReference>
<sequence>MTQLDVRDLHVRIRGTHAVRGLSFSVHQGEVLALVGESGAGKSLTMQAVLGLLPPEAEVEGSIRFAGRELAGASQSAYAELRGSRLGFVPQDALSVLSPVHTIGDQLARAVRSVQRTDRRTADKLARAVLDRVGIADAERRARAYPHEFSGGMRQRAVIAMAIVNQPELIVADEPTTALDPRIQAQILDLLTGLSDDSAIVLVTHDQDAVAKYADRTLTLHEGRIADTPAVDRIRPRTSVPVVADPPLLAVRNLTVRYRGSRQPAVDDVSLDIQRGETVALIGESGCGKSSTASAVLHLRRPESGEIRLDGTILDDHTIQRLRPAMQPVFQDPYGSLSPRLTIQDAIAEPLKVQDRWDPQAGPARVAELMDQVRLDPSLADRRPRELSGGQCQRVGIARALASDPRLLVLDEPVSSLDAKVRAGVINLLTELQRELGLGYLFISHDHHLVDRIAHRTLVMHEGRIRP</sequence>
<dbReference type="EC" id="7.4.2.10" evidence="12"/>
<comment type="subunit">
    <text evidence="2">The complex is composed of two ATP-binding proteins (GsiA), two transmembrane proteins (GsiC and GsiD) and a solute-binding protein (GsiB).</text>
</comment>
<dbReference type="PROSITE" id="PS50893">
    <property type="entry name" value="ABC_TRANSPORTER_2"/>
    <property type="match status" value="2"/>
</dbReference>
<evidence type="ECO:0000256" key="4">
    <source>
        <dbReference type="ARBA" id="ARBA00022475"/>
    </source>
</evidence>
<evidence type="ECO:0000256" key="1">
    <source>
        <dbReference type="ARBA" id="ARBA00004533"/>
    </source>
</evidence>
<dbReference type="InterPro" id="IPR003593">
    <property type="entry name" value="AAA+_ATPase"/>
</dbReference>
<dbReference type="PANTHER" id="PTHR43776">
    <property type="entry name" value="TRANSPORT ATP-BINDING PROTEIN"/>
    <property type="match status" value="1"/>
</dbReference>
<name>A0AAU7T7W4_9ACTN</name>
<keyword evidence="7 16" id="KW-0067">ATP-binding</keyword>
<organism evidence="16">
    <name type="scientific">Kribbella sp. HUAS MG21</name>
    <dbReference type="NCBI Taxonomy" id="3160966"/>
    <lineage>
        <taxon>Bacteria</taxon>
        <taxon>Bacillati</taxon>
        <taxon>Actinomycetota</taxon>
        <taxon>Actinomycetes</taxon>
        <taxon>Propionibacteriales</taxon>
        <taxon>Kribbellaceae</taxon>
        <taxon>Kribbella</taxon>
    </lineage>
</organism>
<keyword evidence="4" id="KW-1003">Cell membrane</keyword>
<evidence type="ECO:0000256" key="2">
    <source>
        <dbReference type="ARBA" id="ARBA00011469"/>
    </source>
</evidence>
<dbReference type="PANTHER" id="PTHR43776:SF15">
    <property type="entry name" value="GLUTATHIONE IMPORT ATP-BINDING PROTEIN GSIA"/>
    <property type="match status" value="1"/>
</dbReference>
<dbReference type="AlphaFoldDB" id="A0AAU7T7W4"/>
<comment type="subcellular location">
    <subcellularLocation>
        <location evidence="1">Cell inner membrane</location>
    </subcellularLocation>
</comment>
<evidence type="ECO:0000259" key="15">
    <source>
        <dbReference type="PROSITE" id="PS50893"/>
    </source>
</evidence>
<keyword evidence="5" id="KW-0997">Cell inner membrane</keyword>
<dbReference type="PROSITE" id="PS00211">
    <property type="entry name" value="ABC_TRANSPORTER_1"/>
    <property type="match status" value="2"/>
</dbReference>
<dbReference type="InterPro" id="IPR027417">
    <property type="entry name" value="P-loop_NTPase"/>
</dbReference>
<keyword evidence="6" id="KW-0547">Nucleotide-binding</keyword>
<evidence type="ECO:0000256" key="13">
    <source>
        <dbReference type="ARBA" id="ARBA00041187"/>
    </source>
</evidence>
<evidence type="ECO:0000256" key="8">
    <source>
        <dbReference type="ARBA" id="ARBA00022967"/>
    </source>
</evidence>
<keyword evidence="3" id="KW-0813">Transport</keyword>
<dbReference type="SMART" id="SM00382">
    <property type="entry name" value="AAA"/>
    <property type="match status" value="2"/>
</dbReference>
<dbReference type="InterPro" id="IPR050319">
    <property type="entry name" value="ABC_transp_ATP-bind"/>
</dbReference>
<evidence type="ECO:0000256" key="9">
    <source>
        <dbReference type="ARBA" id="ARBA00023136"/>
    </source>
</evidence>
<comment type="similarity">
    <text evidence="11">Belongs to the ABC transporter superfamily. Glutathione importer (TC 3.A.1.5.11) family.</text>
</comment>
<keyword evidence="9" id="KW-0472">Membrane</keyword>
<dbReference type="GO" id="GO:0005524">
    <property type="term" value="F:ATP binding"/>
    <property type="evidence" value="ECO:0007669"/>
    <property type="project" value="UniProtKB-KW"/>
</dbReference>
<keyword evidence="8" id="KW-1278">Translocase</keyword>
<feature type="domain" description="ABC transporter" evidence="15">
    <location>
        <begin position="251"/>
        <end position="467"/>
    </location>
</feature>
<evidence type="ECO:0000256" key="5">
    <source>
        <dbReference type="ARBA" id="ARBA00022519"/>
    </source>
</evidence>
<feature type="domain" description="ABC transporter" evidence="15">
    <location>
        <begin position="4"/>
        <end position="247"/>
    </location>
</feature>
<proteinExistence type="inferred from homology"/>
<evidence type="ECO:0000256" key="7">
    <source>
        <dbReference type="ARBA" id="ARBA00022840"/>
    </source>
</evidence>
<dbReference type="RefSeq" id="WP_350275592.1">
    <property type="nucleotide sequence ID" value="NZ_CP158165.1"/>
</dbReference>
<dbReference type="InterPro" id="IPR017871">
    <property type="entry name" value="ABC_transporter-like_CS"/>
</dbReference>
<comment type="function">
    <text evidence="10">Part of the ABC transporter complex GsiABCD involved in glutathione import. Responsible for energy coupling to the transport system.</text>
</comment>
<reference evidence="16" key="1">
    <citation type="submission" date="2024-06" db="EMBL/GenBank/DDBJ databases">
        <title>Kribbella sp. strain HUAS MG21 genome sequences.</title>
        <authorList>
            <person name="Mo P."/>
        </authorList>
    </citation>
    <scope>NUCLEOTIDE SEQUENCE</scope>
    <source>
        <strain evidence="16">HUAS MG21</strain>
    </source>
</reference>
<evidence type="ECO:0000256" key="11">
    <source>
        <dbReference type="ARBA" id="ARBA00038416"/>
    </source>
</evidence>
<gene>
    <name evidence="16" type="ORF">ABN611_29835</name>
</gene>
<dbReference type="EMBL" id="CP158165">
    <property type="protein sequence ID" value="XBV22753.1"/>
    <property type="molecule type" value="Genomic_DNA"/>
</dbReference>
<protein>
    <recommendedName>
        <fullName evidence="13">Glutathione import ATP-binding protein GsiA</fullName>
        <ecNumber evidence="12">7.4.2.10</ecNumber>
    </recommendedName>
</protein>
<accession>A0AAU7T7W4</accession>
<evidence type="ECO:0000256" key="6">
    <source>
        <dbReference type="ARBA" id="ARBA00022741"/>
    </source>
</evidence>
<evidence type="ECO:0000313" key="16">
    <source>
        <dbReference type="EMBL" id="XBV22753.1"/>
    </source>
</evidence>
<dbReference type="GO" id="GO:0016887">
    <property type="term" value="F:ATP hydrolysis activity"/>
    <property type="evidence" value="ECO:0007669"/>
    <property type="project" value="InterPro"/>
</dbReference>
<dbReference type="CDD" id="cd03257">
    <property type="entry name" value="ABC_NikE_OppD_transporters"/>
    <property type="match status" value="2"/>
</dbReference>
<dbReference type="SUPFAM" id="SSF52540">
    <property type="entry name" value="P-loop containing nucleoside triphosphate hydrolases"/>
    <property type="match status" value="2"/>
</dbReference>